<dbReference type="EMBL" id="JACHGZ010000005">
    <property type="protein sequence ID" value="MBB5148285.1"/>
    <property type="molecule type" value="Genomic_DNA"/>
</dbReference>
<dbReference type="SUPFAM" id="SSF46785">
    <property type="entry name" value="Winged helix' DNA-binding domain"/>
    <property type="match status" value="1"/>
</dbReference>
<dbReference type="InterPro" id="IPR014710">
    <property type="entry name" value="RmlC-like_jellyroll"/>
</dbReference>
<evidence type="ECO:0000259" key="5">
    <source>
        <dbReference type="PROSITE" id="PS50042"/>
    </source>
</evidence>
<dbReference type="Pfam" id="PF00027">
    <property type="entry name" value="cNMP_binding"/>
    <property type="match status" value="1"/>
</dbReference>
<dbReference type="PROSITE" id="PS50042">
    <property type="entry name" value="CNMP_BINDING_3"/>
    <property type="match status" value="1"/>
</dbReference>
<dbReference type="PROSITE" id="PS51063">
    <property type="entry name" value="HTH_CRP_2"/>
    <property type="match status" value="1"/>
</dbReference>
<gene>
    <name evidence="7" type="ORF">HNR36_000671</name>
</gene>
<dbReference type="InterPro" id="IPR018490">
    <property type="entry name" value="cNMP-bd_dom_sf"/>
</dbReference>
<keyword evidence="1" id="KW-0805">Transcription regulation</keyword>
<keyword evidence="8" id="KW-1185">Reference proteome</keyword>
<evidence type="ECO:0000256" key="3">
    <source>
        <dbReference type="ARBA" id="ARBA00023159"/>
    </source>
</evidence>
<dbReference type="GO" id="GO:0006355">
    <property type="term" value="P:regulation of DNA-templated transcription"/>
    <property type="evidence" value="ECO:0007669"/>
    <property type="project" value="InterPro"/>
</dbReference>
<accession>A0A840PIP4</accession>
<dbReference type="SUPFAM" id="SSF51206">
    <property type="entry name" value="cAMP-binding domain-like"/>
    <property type="match status" value="1"/>
</dbReference>
<feature type="domain" description="Cyclic nucleotide-binding" evidence="5">
    <location>
        <begin position="1"/>
        <end position="91"/>
    </location>
</feature>
<dbReference type="Pfam" id="PF13545">
    <property type="entry name" value="HTH_Crp_2"/>
    <property type="match status" value="1"/>
</dbReference>
<dbReference type="SMART" id="SM00419">
    <property type="entry name" value="HTH_CRP"/>
    <property type="match status" value="1"/>
</dbReference>
<organism evidence="7 8">
    <name type="scientific">Ureibacillus thermosphaericus</name>
    <dbReference type="NCBI Taxonomy" id="51173"/>
    <lineage>
        <taxon>Bacteria</taxon>
        <taxon>Bacillati</taxon>
        <taxon>Bacillota</taxon>
        <taxon>Bacilli</taxon>
        <taxon>Bacillales</taxon>
        <taxon>Caryophanaceae</taxon>
        <taxon>Ureibacillus</taxon>
    </lineage>
</organism>
<dbReference type="RefSeq" id="WP_016837852.1">
    <property type="nucleotide sequence ID" value="NZ_AP018335.1"/>
</dbReference>
<name>A0A840PIP4_URETH</name>
<proteinExistence type="predicted"/>
<dbReference type="InterPro" id="IPR036390">
    <property type="entry name" value="WH_DNA-bd_sf"/>
</dbReference>
<keyword evidence="4" id="KW-0804">Transcription</keyword>
<dbReference type="Proteomes" id="UP000557217">
    <property type="component" value="Unassembled WGS sequence"/>
</dbReference>
<evidence type="ECO:0000256" key="1">
    <source>
        <dbReference type="ARBA" id="ARBA00023015"/>
    </source>
</evidence>
<feature type="domain" description="HTH crp-type" evidence="6">
    <location>
        <begin position="127"/>
        <end position="196"/>
    </location>
</feature>
<evidence type="ECO:0000256" key="2">
    <source>
        <dbReference type="ARBA" id="ARBA00023125"/>
    </source>
</evidence>
<dbReference type="CDD" id="cd00038">
    <property type="entry name" value="CAP_ED"/>
    <property type="match status" value="1"/>
</dbReference>
<comment type="caution">
    <text evidence="7">The sequence shown here is derived from an EMBL/GenBank/DDBJ whole genome shotgun (WGS) entry which is preliminary data.</text>
</comment>
<dbReference type="AlphaFoldDB" id="A0A840PIP4"/>
<keyword evidence="3" id="KW-0010">Activator</keyword>
<dbReference type="InterPro" id="IPR000595">
    <property type="entry name" value="cNMP-bd_dom"/>
</dbReference>
<evidence type="ECO:0000313" key="7">
    <source>
        <dbReference type="EMBL" id="MBB5148285.1"/>
    </source>
</evidence>
<keyword evidence="2" id="KW-0238">DNA-binding</keyword>
<dbReference type="InterPro" id="IPR012318">
    <property type="entry name" value="HTH_CRP"/>
</dbReference>
<sequence>MGKIADKLMQFGELVTVKRGKPIYQTGEKINSFYYIEKGIVKLAADSLDGKTTTISLNESNEFFGYLEYLKGCQEYTRYAVALTDCILYSMPIDLLHNPYIRESFIFDSLIQQLEKAEQLNFVLSTMTVPERLRWLLLKMAKDKEGVLLIESPLTHEEMANYLGCSRQKISNYLSKWKKDGALSYDSGIIMIVDVEKLQ</sequence>
<reference evidence="7 8" key="1">
    <citation type="submission" date="2020-08" db="EMBL/GenBank/DDBJ databases">
        <title>Genomic Encyclopedia of Type Strains, Phase IV (KMG-IV): sequencing the most valuable type-strain genomes for metagenomic binning, comparative biology and taxonomic classification.</title>
        <authorList>
            <person name="Goeker M."/>
        </authorList>
    </citation>
    <scope>NUCLEOTIDE SEQUENCE [LARGE SCALE GENOMIC DNA]</scope>
    <source>
        <strain evidence="7 8">DSM 10633</strain>
    </source>
</reference>
<protein>
    <submittedName>
        <fullName evidence="7">CRP/FNR family transcriptional regulator</fullName>
    </submittedName>
</protein>
<evidence type="ECO:0000259" key="6">
    <source>
        <dbReference type="PROSITE" id="PS51063"/>
    </source>
</evidence>
<dbReference type="Gene3D" id="2.60.120.10">
    <property type="entry name" value="Jelly Rolls"/>
    <property type="match status" value="1"/>
</dbReference>
<dbReference type="GO" id="GO:0003677">
    <property type="term" value="F:DNA binding"/>
    <property type="evidence" value="ECO:0007669"/>
    <property type="project" value="UniProtKB-KW"/>
</dbReference>
<evidence type="ECO:0000313" key="8">
    <source>
        <dbReference type="Proteomes" id="UP000557217"/>
    </source>
</evidence>
<evidence type="ECO:0000256" key="4">
    <source>
        <dbReference type="ARBA" id="ARBA00023163"/>
    </source>
</evidence>